<dbReference type="GeneID" id="59341090"/>
<dbReference type="InterPro" id="IPR008266">
    <property type="entry name" value="Tyr_kinase_AS"/>
</dbReference>
<dbReference type="SUPFAM" id="SSF56112">
    <property type="entry name" value="Protein kinase-like (PK-like)"/>
    <property type="match status" value="1"/>
</dbReference>
<feature type="domain" description="Fungal-type protein kinase" evidence="2">
    <location>
        <begin position="41"/>
        <end position="189"/>
    </location>
</feature>
<dbReference type="InterPro" id="IPR040976">
    <property type="entry name" value="Pkinase_fungal"/>
</dbReference>
<dbReference type="Gene3D" id="1.10.510.10">
    <property type="entry name" value="Transferase(Phosphotransferase) domain 1"/>
    <property type="match status" value="1"/>
</dbReference>
<dbReference type="InterPro" id="IPR011009">
    <property type="entry name" value="Kinase-like_dom_sf"/>
</dbReference>
<name>A0A8H6TFL4_9AGAR</name>
<dbReference type="PANTHER" id="PTHR38248:SF2">
    <property type="entry name" value="FUNK1 11"/>
    <property type="match status" value="1"/>
</dbReference>
<dbReference type="PANTHER" id="PTHR38248">
    <property type="entry name" value="FUNK1 6"/>
    <property type="match status" value="1"/>
</dbReference>
<dbReference type="Pfam" id="PF17667">
    <property type="entry name" value="Pkinase_fungal"/>
    <property type="match status" value="1"/>
</dbReference>
<feature type="compositionally biased region" description="Polar residues" evidence="1">
    <location>
        <begin position="298"/>
        <end position="307"/>
    </location>
</feature>
<evidence type="ECO:0000313" key="3">
    <source>
        <dbReference type="EMBL" id="KAF7316461.1"/>
    </source>
</evidence>
<dbReference type="AlphaFoldDB" id="A0A8H6TFL4"/>
<evidence type="ECO:0000259" key="2">
    <source>
        <dbReference type="Pfam" id="PF17667"/>
    </source>
</evidence>
<dbReference type="OrthoDB" id="3271139at2759"/>
<protein>
    <recommendedName>
        <fullName evidence="2">Fungal-type protein kinase domain-containing protein</fullName>
    </recommendedName>
</protein>
<evidence type="ECO:0000313" key="4">
    <source>
        <dbReference type="Proteomes" id="UP000636479"/>
    </source>
</evidence>
<organism evidence="3 4">
    <name type="scientific">Mycena indigotica</name>
    <dbReference type="NCBI Taxonomy" id="2126181"/>
    <lineage>
        <taxon>Eukaryota</taxon>
        <taxon>Fungi</taxon>
        <taxon>Dikarya</taxon>
        <taxon>Basidiomycota</taxon>
        <taxon>Agaricomycotina</taxon>
        <taxon>Agaricomycetes</taxon>
        <taxon>Agaricomycetidae</taxon>
        <taxon>Agaricales</taxon>
        <taxon>Marasmiineae</taxon>
        <taxon>Mycenaceae</taxon>
        <taxon>Mycena</taxon>
    </lineage>
</organism>
<keyword evidence="4" id="KW-1185">Reference proteome</keyword>
<comment type="caution">
    <text evidence="3">The sequence shown here is derived from an EMBL/GenBank/DDBJ whole genome shotgun (WGS) entry which is preliminary data.</text>
</comment>
<dbReference type="RefSeq" id="XP_037226484.1">
    <property type="nucleotide sequence ID" value="XM_037358574.1"/>
</dbReference>
<dbReference type="Proteomes" id="UP000636479">
    <property type="component" value="Unassembled WGS sequence"/>
</dbReference>
<gene>
    <name evidence="3" type="ORF">MIND_00165100</name>
</gene>
<dbReference type="EMBL" id="JACAZF010000001">
    <property type="protein sequence ID" value="KAF7316461.1"/>
    <property type="molecule type" value="Genomic_DNA"/>
</dbReference>
<feature type="region of interest" description="Disordered" evidence="1">
    <location>
        <begin position="298"/>
        <end position="365"/>
    </location>
</feature>
<evidence type="ECO:0000256" key="1">
    <source>
        <dbReference type="SAM" id="MobiDB-lite"/>
    </source>
</evidence>
<dbReference type="GO" id="GO:0004672">
    <property type="term" value="F:protein kinase activity"/>
    <property type="evidence" value="ECO:0007669"/>
    <property type="project" value="InterPro"/>
</dbReference>
<sequence>MDAIGMARCRSSIDLSDATSPLFDQTWDPNLHKTRFAFDNARQRLHTRTLLTPVGSSIENFPSTKRVVEALLNVSIHLEIAYDAGIIHRDVSVGNILFVEDTSTKSSVAGFLVDWDYAELTQDGIKRFNEVFVTPGSNRLKASWEEIKETLKEMTGTFAFMAIAILEERGERHDTVHDLESVYWVLIWLILRHTKHSHPHGANACHNLYDAPESSGKLQWLNSGPSTAPLPDKETPLHKLLLEMARMVYLGAVRFEDLRQSILHEKWCAMLRDALGKSGWPVDDAAIPYQLVSANQPHLNGESARQSQARERKSLQQQQLEAPVTGPLKRGSDKITGNNESQARKKRRTTPDPPSSRPATFEGSP</sequence>
<proteinExistence type="predicted"/>
<reference evidence="3" key="1">
    <citation type="submission" date="2020-05" db="EMBL/GenBank/DDBJ databases">
        <title>Mycena genomes resolve the evolution of fungal bioluminescence.</title>
        <authorList>
            <person name="Tsai I.J."/>
        </authorList>
    </citation>
    <scope>NUCLEOTIDE SEQUENCE</scope>
    <source>
        <strain evidence="3">171206Taipei</strain>
    </source>
</reference>
<dbReference type="PROSITE" id="PS00109">
    <property type="entry name" value="PROTEIN_KINASE_TYR"/>
    <property type="match status" value="1"/>
</dbReference>
<accession>A0A8H6TFL4</accession>